<dbReference type="Proteomes" id="UP001430193">
    <property type="component" value="Unassembled WGS sequence"/>
</dbReference>
<dbReference type="EMBL" id="JADIKF010000040">
    <property type="protein sequence ID" value="MBM7131141.1"/>
    <property type="molecule type" value="Genomic_DNA"/>
</dbReference>
<protein>
    <submittedName>
        <fullName evidence="1">Uncharacterized protein</fullName>
    </submittedName>
</protein>
<keyword evidence="2" id="KW-1185">Reference proteome</keyword>
<name>A0ABS2KJ15_9GAMM</name>
<dbReference type="RefSeq" id="WP_204632743.1">
    <property type="nucleotide sequence ID" value="NZ_BSOC01000005.1"/>
</dbReference>
<reference evidence="1" key="1">
    <citation type="submission" date="2020-10" db="EMBL/GenBank/DDBJ databases">
        <title>Phylogeny of dyella-like bacteria.</title>
        <authorList>
            <person name="Fu J."/>
        </authorList>
    </citation>
    <scope>NUCLEOTIDE SEQUENCE</scope>
    <source>
        <strain evidence="1">DHON07</strain>
    </source>
</reference>
<sequence length="139" mass="15495">MPTYLPGLLGMTAGSPQVREAIDRLELHDIEEDPPSRRYIGSKKTGIDLLVEWERVIAVQIFVKAVQGFSAFPFEIPYGLHANVKQDELHRLLGNPAASDKFDSRYEDIEAGLKLIINFNELSEITYLNIALKAIPASG</sequence>
<proteinExistence type="predicted"/>
<organism evidence="1 2">
    <name type="scientific">Dyella mobilis</name>
    <dbReference type="NCBI Taxonomy" id="1849582"/>
    <lineage>
        <taxon>Bacteria</taxon>
        <taxon>Pseudomonadati</taxon>
        <taxon>Pseudomonadota</taxon>
        <taxon>Gammaproteobacteria</taxon>
        <taxon>Lysobacterales</taxon>
        <taxon>Rhodanobacteraceae</taxon>
        <taxon>Dyella</taxon>
    </lineage>
</organism>
<evidence type="ECO:0000313" key="2">
    <source>
        <dbReference type="Proteomes" id="UP001430193"/>
    </source>
</evidence>
<comment type="caution">
    <text evidence="1">The sequence shown here is derived from an EMBL/GenBank/DDBJ whole genome shotgun (WGS) entry which is preliminary data.</text>
</comment>
<accession>A0ABS2KJ15</accession>
<evidence type="ECO:0000313" key="1">
    <source>
        <dbReference type="EMBL" id="MBM7131141.1"/>
    </source>
</evidence>
<gene>
    <name evidence="1" type="ORF">ISS99_16570</name>
</gene>